<dbReference type="Proteomes" id="UP000262073">
    <property type="component" value="Chromosome"/>
</dbReference>
<sequence length="465" mass="50220">MKLVSRRFALESKRLVQLTWPLLVAQITQMLMGVVDTVMAGQYNALDMAAVALGFSITIPLMCFLQGIALALPPIIARYQGSKASGQVAFAAQQAGYLLLILGVVILSLYPAVPAILRWFPMEAGLYAITLDYVRYVLLSMPAFALYQWLRNYCEGLGNTKPTMIITVIGLGFNILANYLFIYGAGPIPAFGGAGCGIATAIVISVMFVSTLVYTAKSKRLHHFGLFAHIAPPSLKMMIRTFRLGFPVAMTLLFEVTLFAVVALLLAPFGATTVAAHQVALNFSALMFMFPLSMGMAVSIRVGYRVGQNNLKQAATAVNSALCIGLIVAVGTASFTLLAKEFIIDLYTQDPAVSSLAAALLIYAAMFQFSDAIQVISANTLRGYKDTTAMFVITFFAYWLIGLPTGIILGRTDWLTAQPMEAAGFWIGFIVGLSSAAVLLGARVYYLVHRQRPTAHLQQGLSGTL</sequence>
<feature type="transmembrane region" description="Helical" evidence="10">
    <location>
        <begin position="188"/>
        <end position="214"/>
    </location>
</feature>
<keyword evidence="12" id="KW-1185">Reference proteome</keyword>
<evidence type="ECO:0000256" key="4">
    <source>
        <dbReference type="ARBA" id="ARBA00022475"/>
    </source>
</evidence>
<evidence type="ECO:0000256" key="2">
    <source>
        <dbReference type="ARBA" id="ARBA00022448"/>
    </source>
</evidence>
<dbReference type="Pfam" id="PF01554">
    <property type="entry name" value="MatE"/>
    <property type="match status" value="2"/>
</dbReference>
<feature type="transmembrane region" description="Helical" evidence="10">
    <location>
        <begin position="97"/>
        <end position="121"/>
    </location>
</feature>
<keyword evidence="2" id="KW-0813">Transport</keyword>
<dbReference type="PIRSF" id="PIRSF006603">
    <property type="entry name" value="DinF"/>
    <property type="match status" value="1"/>
</dbReference>
<proteinExistence type="predicted"/>
<dbReference type="InterPro" id="IPR002528">
    <property type="entry name" value="MATE_fam"/>
</dbReference>
<keyword evidence="4" id="KW-1003">Cell membrane</keyword>
<evidence type="ECO:0000256" key="7">
    <source>
        <dbReference type="ARBA" id="ARBA00023065"/>
    </source>
</evidence>
<dbReference type="GO" id="GO:0015297">
    <property type="term" value="F:antiporter activity"/>
    <property type="evidence" value="ECO:0007669"/>
    <property type="project" value="UniProtKB-KW"/>
</dbReference>
<evidence type="ECO:0000256" key="8">
    <source>
        <dbReference type="ARBA" id="ARBA00023136"/>
    </source>
</evidence>
<dbReference type="AlphaFoldDB" id="A0A346NLJ8"/>
<dbReference type="PANTHER" id="PTHR43298">
    <property type="entry name" value="MULTIDRUG RESISTANCE PROTEIN NORM-RELATED"/>
    <property type="match status" value="1"/>
</dbReference>
<feature type="transmembrane region" description="Helical" evidence="10">
    <location>
        <begin position="389"/>
        <end position="411"/>
    </location>
</feature>
<feature type="transmembrane region" description="Helical" evidence="10">
    <location>
        <begin position="133"/>
        <end position="150"/>
    </location>
</feature>
<dbReference type="InterPro" id="IPR050222">
    <property type="entry name" value="MATE_MdtK"/>
</dbReference>
<evidence type="ECO:0000256" key="6">
    <source>
        <dbReference type="ARBA" id="ARBA00022989"/>
    </source>
</evidence>
<dbReference type="CDD" id="cd13131">
    <property type="entry name" value="MATE_NorM_like"/>
    <property type="match status" value="1"/>
</dbReference>
<evidence type="ECO:0000256" key="10">
    <source>
        <dbReference type="SAM" id="Phobius"/>
    </source>
</evidence>
<dbReference type="KEGG" id="salm:D0Y50_08525"/>
<feature type="transmembrane region" description="Helical" evidence="10">
    <location>
        <begin position="244"/>
        <end position="267"/>
    </location>
</feature>
<dbReference type="GO" id="GO:0042910">
    <property type="term" value="F:xenobiotic transmembrane transporter activity"/>
    <property type="evidence" value="ECO:0007669"/>
    <property type="project" value="InterPro"/>
</dbReference>
<dbReference type="EMBL" id="CP031769">
    <property type="protein sequence ID" value="AXR06405.1"/>
    <property type="molecule type" value="Genomic_DNA"/>
</dbReference>
<evidence type="ECO:0000256" key="3">
    <source>
        <dbReference type="ARBA" id="ARBA00022449"/>
    </source>
</evidence>
<evidence type="ECO:0000256" key="5">
    <source>
        <dbReference type="ARBA" id="ARBA00022692"/>
    </source>
</evidence>
<feature type="transmembrane region" description="Helical" evidence="10">
    <location>
        <begin position="316"/>
        <end position="339"/>
    </location>
</feature>
<dbReference type="InterPro" id="IPR048279">
    <property type="entry name" value="MdtK-like"/>
</dbReference>
<accession>A0A346NLJ8</accession>
<reference evidence="11 12" key="1">
    <citation type="submission" date="2018-08" db="EMBL/GenBank/DDBJ databases">
        <title>Salinimonas sediminis sp. nov., a piezophilic bacterium isolated from a deep-sea sediment sample from the New Britain Trench.</title>
        <authorList>
            <person name="Cao J."/>
        </authorList>
    </citation>
    <scope>NUCLEOTIDE SEQUENCE [LARGE SCALE GENOMIC DNA]</scope>
    <source>
        <strain evidence="11 12">N102</strain>
    </source>
</reference>
<dbReference type="PANTHER" id="PTHR43298:SF2">
    <property type="entry name" value="FMN_FAD EXPORTER YEEO-RELATED"/>
    <property type="match status" value="1"/>
</dbReference>
<dbReference type="NCBIfam" id="TIGR00797">
    <property type="entry name" value="matE"/>
    <property type="match status" value="1"/>
</dbReference>
<name>A0A346NLJ8_9ALTE</name>
<dbReference type="RefSeq" id="WP_117316462.1">
    <property type="nucleotide sequence ID" value="NZ_CP031769.1"/>
</dbReference>
<keyword evidence="5 10" id="KW-0812">Transmembrane</keyword>
<evidence type="ECO:0000256" key="9">
    <source>
        <dbReference type="ARBA" id="ARBA00031636"/>
    </source>
</evidence>
<keyword evidence="7" id="KW-0406">Ion transport</keyword>
<organism evidence="11 12">
    <name type="scientific">Salinimonas sediminis</name>
    <dbReference type="NCBI Taxonomy" id="2303538"/>
    <lineage>
        <taxon>Bacteria</taxon>
        <taxon>Pseudomonadati</taxon>
        <taxon>Pseudomonadota</taxon>
        <taxon>Gammaproteobacteria</taxon>
        <taxon>Alteromonadales</taxon>
        <taxon>Alteromonadaceae</taxon>
        <taxon>Alteromonas/Salinimonas group</taxon>
        <taxon>Salinimonas</taxon>
    </lineage>
</organism>
<evidence type="ECO:0000313" key="12">
    <source>
        <dbReference type="Proteomes" id="UP000262073"/>
    </source>
</evidence>
<dbReference type="GO" id="GO:0005886">
    <property type="term" value="C:plasma membrane"/>
    <property type="evidence" value="ECO:0007669"/>
    <property type="project" value="UniProtKB-SubCell"/>
</dbReference>
<keyword evidence="8 10" id="KW-0472">Membrane</keyword>
<keyword evidence="6 10" id="KW-1133">Transmembrane helix</keyword>
<keyword evidence="3" id="KW-0050">Antiport</keyword>
<feature type="transmembrane region" description="Helical" evidence="10">
    <location>
        <begin position="423"/>
        <end position="448"/>
    </location>
</feature>
<dbReference type="GO" id="GO:0006811">
    <property type="term" value="P:monoatomic ion transport"/>
    <property type="evidence" value="ECO:0007669"/>
    <property type="project" value="UniProtKB-KW"/>
</dbReference>
<feature type="transmembrane region" description="Helical" evidence="10">
    <location>
        <begin position="162"/>
        <end position="182"/>
    </location>
</feature>
<evidence type="ECO:0000256" key="1">
    <source>
        <dbReference type="ARBA" id="ARBA00004429"/>
    </source>
</evidence>
<protein>
    <recommendedName>
        <fullName evidence="9">Multidrug-efflux transporter</fullName>
    </recommendedName>
</protein>
<dbReference type="OrthoDB" id="9780160at2"/>
<feature type="transmembrane region" description="Helical" evidence="10">
    <location>
        <begin position="49"/>
        <end position="76"/>
    </location>
</feature>
<gene>
    <name evidence="11" type="ORF">D0Y50_08525</name>
</gene>
<comment type="subcellular location">
    <subcellularLocation>
        <location evidence="1">Cell inner membrane</location>
        <topology evidence="1">Multi-pass membrane protein</topology>
    </subcellularLocation>
</comment>
<feature type="transmembrane region" description="Helical" evidence="10">
    <location>
        <begin position="279"/>
        <end position="304"/>
    </location>
</feature>
<evidence type="ECO:0000313" key="11">
    <source>
        <dbReference type="EMBL" id="AXR06405.1"/>
    </source>
</evidence>
<feature type="transmembrane region" description="Helical" evidence="10">
    <location>
        <begin position="351"/>
        <end position="369"/>
    </location>
</feature>